<dbReference type="Proteomes" id="UP001371456">
    <property type="component" value="Unassembled WGS sequence"/>
</dbReference>
<protein>
    <submittedName>
        <fullName evidence="1">Uncharacterized protein</fullName>
    </submittedName>
</protein>
<dbReference type="AlphaFoldDB" id="A0AAN8Y5T3"/>
<evidence type="ECO:0000313" key="1">
    <source>
        <dbReference type="EMBL" id="KAK6779951.1"/>
    </source>
</evidence>
<organism evidence="1 2">
    <name type="scientific">Solanum bulbocastanum</name>
    <name type="common">Wild potato</name>
    <dbReference type="NCBI Taxonomy" id="147425"/>
    <lineage>
        <taxon>Eukaryota</taxon>
        <taxon>Viridiplantae</taxon>
        <taxon>Streptophyta</taxon>
        <taxon>Embryophyta</taxon>
        <taxon>Tracheophyta</taxon>
        <taxon>Spermatophyta</taxon>
        <taxon>Magnoliopsida</taxon>
        <taxon>eudicotyledons</taxon>
        <taxon>Gunneridae</taxon>
        <taxon>Pentapetalae</taxon>
        <taxon>asterids</taxon>
        <taxon>lamiids</taxon>
        <taxon>Solanales</taxon>
        <taxon>Solanaceae</taxon>
        <taxon>Solanoideae</taxon>
        <taxon>Solaneae</taxon>
        <taxon>Solanum</taxon>
    </lineage>
</organism>
<evidence type="ECO:0000313" key="2">
    <source>
        <dbReference type="Proteomes" id="UP001371456"/>
    </source>
</evidence>
<keyword evidence="2" id="KW-1185">Reference proteome</keyword>
<proteinExistence type="predicted"/>
<gene>
    <name evidence="1" type="ORF">RDI58_022135</name>
</gene>
<dbReference type="EMBL" id="JBANQN010000009">
    <property type="protein sequence ID" value="KAK6779951.1"/>
    <property type="molecule type" value="Genomic_DNA"/>
</dbReference>
<accession>A0AAN8Y5T3</accession>
<comment type="caution">
    <text evidence="1">The sequence shown here is derived from an EMBL/GenBank/DDBJ whole genome shotgun (WGS) entry which is preliminary data.</text>
</comment>
<sequence length="94" mass="10815">MITFSWLNLLFEVGVKMPIDRDEVPDLEFRDSANFLSNSFDKSLKYVKERGGTRSPSIYKAIYLFGRKKAAINTIFAVMVQDHLMLVHTLLTTL</sequence>
<name>A0AAN8Y5T3_SOLBU</name>
<reference evidence="1 2" key="1">
    <citation type="submission" date="2024-02" db="EMBL/GenBank/DDBJ databases">
        <title>de novo genome assembly of Solanum bulbocastanum strain 11H21.</title>
        <authorList>
            <person name="Hosaka A.J."/>
        </authorList>
    </citation>
    <scope>NUCLEOTIDE SEQUENCE [LARGE SCALE GENOMIC DNA]</scope>
    <source>
        <tissue evidence="1">Young leaves</tissue>
    </source>
</reference>